<dbReference type="InterPro" id="IPR011008">
    <property type="entry name" value="Dimeric_a/b-barrel"/>
</dbReference>
<keyword evidence="3" id="KW-1185">Reference proteome</keyword>
<feature type="domain" description="ABM" evidence="1">
    <location>
        <begin position="31"/>
        <end position="86"/>
    </location>
</feature>
<proteinExistence type="predicted"/>
<keyword evidence="2" id="KW-0503">Monooxygenase</keyword>
<evidence type="ECO:0000259" key="1">
    <source>
        <dbReference type="Pfam" id="PF03992"/>
    </source>
</evidence>
<gene>
    <name evidence="2" type="ORF">ACF05T_29245</name>
</gene>
<accession>A0ABW6YKZ0</accession>
<reference evidence="2 3" key="1">
    <citation type="submission" date="2024-10" db="EMBL/GenBank/DDBJ databases">
        <title>The Natural Products Discovery Center: Release of the First 8490 Sequenced Strains for Exploring Actinobacteria Biosynthetic Diversity.</title>
        <authorList>
            <person name="Kalkreuter E."/>
            <person name="Kautsar S.A."/>
            <person name="Yang D."/>
            <person name="Bader C.D."/>
            <person name="Teijaro C.N."/>
            <person name="Fluegel L."/>
            <person name="Davis C.M."/>
            <person name="Simpson J.R."/>
            <person name="Lauterbach L."/>
            <person name="Steele A.D."/>
            <person name="Gui C."/>
            <person name="Meng S."/>
            <person name="Li G."/>
            <person name="Viehrig K."/>
            <person name="Ye F."/>
            <person name="Su P."/>
            <person name="Kiefer A.F."/>
            <person name="Nichols A."/>
            <person name="Cepeda A.J."/>
            <person name="Yan W."/>
            <person name="Fan B."/>
            <person name="Jiang Y."/>
            <person name="Adhikari A."/>
            <person name="Zheng C.-J."/>
            <person name="Schuster L."/>
            <person name="Cowan T.M."/>
            <person name="Smanski M.J."/>
            <person name="Chevrette M.G."/>
            <person name="De Carvalho L.P.S."/>
            <person name="Shen B."/>
        </authorList>
    </citation>
    <scope>NUCLEOTIDE SEQUENCE [LARGE SCALE GENOMIC DNA]</scope>
    <source>
        <strain evidence="2 3">NPDC015755</strain>
    </source>
</reference>
<dbReference type="InterPro" id="IPR007138">
    <property type="entry name" value="ABM_dom"/>
</dbReference>
<organism evidence="2 3">
    <name type="scientific">Streptomyces lateritius</name>
    <dbReference type="NCBI Taxonomy" id="67313"/>
    <lineage>
        <taxon>Bacteria</taxon>
        <taxon>Bacillati</taxon>
        <taxon>Actinomycetota</taxon>
        <taxon>Actinomycetes</taxon>
        <taxon>Kitasatosporales</taxon>
        <taxon>Streptomycetaceae</taxon>
        <taxon>Streptomyces</taxon>
    </lineage>
</organism>
<evidence type="ECO:0000313" key="2">
    <source>
        <dbReference type="EMBL" id="MFF8280127.1"/>
    </source>
</evidence>
<dbReference type="Pfam" id="PF03992">
    <property type="entry name" value="ABM"/>
    <property type="match status" value="1"/>
</dbReference>
<dbReference type="SUPFAM" id="SSF54909">
    <property type="entry name" value="Dimeric alpha+beta barrel"/>
    <property type="match status" value="2"/>
</dbReference>
<dbReference type="Gene3D" id="3.30.70.100">
    <property type="match status" value="2"/>
</dbReference>
<name>A0ABW6YKZ0_9ACTN</name>
<protein>
    <submittedName>
        <fullName evidence="2">Antibiotic biosynthesis monooxygenase</fullName>
    </submittedName>
</protein>
<dbReference type="Proteomes" id="UP001603013">
    <property type="component" value="Unassembled WGS sequence"/>
</dbReference>
<keyword evidence="2" id="KW-0560">Oxidoreductase</keyword>
<dbReference type="EMBL" id="JBIBSM010000019">
    <property type="protein sequence ID" value="MFF8280127.1"/>
    <property type="molecule type" value="Genomic_DNA"/>
</dbReference>
<sequence length="238" mass="25887">MNTISLPHARPDLHRSGTGLVMVSTWRVGTPERQQATVKALRKEWEGRDWPDPGPLSYSVYAGEDGTTLLHYSQWASEEAYQDYFRTLRDGRNAQIDAAVPGIERVGIRRYAPPYRSAVLSEESAAAVPGCVAVVEVEFDGPDSARQRAWVDAAFTAIESEAGTRPARGGISAHFHLSTDGAGALGYAEWESARAHEEWLAADAAPLSDAWAAVHHHPGLTGSRVRRYTPALSLRAGV</sequence>
<dbReference type="RefSeq" id="WP_391937028.1">
    <property type="nucleotide sequence ID" value="NZ_JBIBSM010000019.1"/>
</dbReference>
<comment type="caution">
    <text evidence="2">The sequence shown here is derived from an EMBL/GenBank/DDBJ whole genome shotgun (WGS) entry which is preliminary data.</text>
</comment>
<evidence type="ECO:0000313" key="3">
    <source>
        <dbReference type="Proteomes" id="UP001603013"/>
    </source>
</evidence>
<dbReference type="GO" id="GO:0004497">
    <property type="term" value="F:monooxygenase activity"/>
    <property type="evidence" value="ECO:0007669"/>
    <property type="project" value="UniProtKB-KW"/>
</dbReference>